<feature type="transmembrane region" description="Helical" evidence="9">
    <location>
        <begin position="18"/>
        <end position="40"/>
    </location>
</feature>
<evidence type="ECO:0000259" key="10">
    <source>
        <dbReference type="Pfam" id="PF02706"/>
    </source>
</evidence>
<evidence type="ECO:0000313" key="15">
    <source>
        <dbReference type="Proteomes" id="UP000527860"/>
    </source>
</evidence>
<keyword evidence="7 9" id="KW-0472">Membrane</keyword>
<dbReference type="AlphaFoldDB" id="A0A0C2DN73"/>
<dbReference type="InterPro" id="IPR032807">
    <property type="entry name" value="GNVR"/>
</dbReference>
<dbReference type="EMBL" id="JABEVU030000001">
    <property type="protein sequence ID" value="MDB0579489.1"/>
    <property type="molecule type" value="Genomic_DNA"/>
</dbReference>
<evidence type="ECO:0000256" key="8">
    <source>
        <dbReference type="ARBA" id="ARBA00023169"/>
    </source>
</evidence>
<keyword evidence="15" id="KW-1185">Reference proteome</keyword>
<comment type="similarity">
    <text evidence="2">Belongs to the CpsC/CapA family.</text>
</comment>
<proteinExistence type="inferred from homology"/>
<dbReference type="RefSeq" id="WP_040104892.1">
    <property type="nucleotide sequence ID" value="NZ_JABEVU030000001.1"/>
</dbReference>
<dbReference type="Proteomes" id="UP000527860">
    <property type="component" value="Unassembled WGS sequence"/>
</dbReference>
<reference evidence="15" key="2">
    <citation type="submission" date="2020-04" db="EMBL/GenBank/DDBJ databases">
        <title>Genome analysis and biological profiling of marine Cellulosimicrobium funkei MOSEL-ME6.</title>
        <authorList>
            <person name="Tanveer F."/>
            <person name="Xie Y."/>
            <person name="Shinwari Z.K."/>
        </authorList>
    </citation>
    <scope>NUCLEOTIDE SEQUENCE [LARGE SCALE GENOMIC DNA]</scope>
    <source>
        <strain evidence="15">MOSEL-ME25</strain>
    </source>
</reference>
<comment type="subcellular location">
    <subcellularLocation>
        <location evidence="1">Cell membrane</location>
        <topology evidence="1">Multi-pass membrane protein</topology>
    </subcellularLocation>
</comment>
<dbReference type="EMBL" id="JXII01000002">
    <property type="protein sequence ID" value="KIH71428.1"/>
    <property type="molecule type" value="Genomic_DNA"/>
</dbReference>
<reference evidence="12 14" key="1">
    <citation type="submission" date="2015-01" db="EMBL/GenBank/DDBJ databases">
        <title>Genome sequences of high lactate-tolerant strain Salinicoccus roseus W12 with industrial interest.</title>
        <authorList>
            <person name="Wang H."/>
            <person name="Yu B."/>
        </authorList>
    </citation>
    <scope>NUCLEOTIDE SEQUENCE [LARGE SCALE GENOMIC DNA]</scope>
    <source>
        <strain evidence="12 14">W12</strain>
    </source>
</reference>
<evidence type="ECO:0000256" key="1">
    <source>
        <dbReference type="ARBA" id="ARBA00004651"/>
    </source>
</evidence>
<evidence type="ECO:0000256" key="6">
    <source>
        <dbReference type="ARBA" id="ARBA00022989"/>
    </source>
</evidence>
<dbReference type="Pfam" id="PF02706">
    <property type="entry name" value="Wzz"/>
    <property type="match status" value="1"/>
</dbReference>
<keyword evidence="3" id="KW-1003">Cell membrane</keyword>
<dbReference type="PANTHER" id="PTHR32309:SF13">
    <property type="entry name" value="FERRIC ENTEROBACTIN TRANSPORT PROTEIN FEPE"/>
    <property type="match status" value="1"/>
</dbReference>
<dbReference type="Pfam" id="PF13807">
    <property type="entry name" value="GNVR"/>
    <property type="match status" value="1"/>
</dbReference>
<organism evidence="12 14">
    <name type="scientific">Salinicoccus roseus</name>
    <dbReference type="NCBI Taxonomy" id="45670"/>
    <lineage>
        <taxon>Bacteria</taxon>
        <taxon>Bacillati</taxon>
        <taxon>Bacillota</taxon>
        <taxon>Bacilli</taxon>
        <taxon>Bacillales</taxon>
        <taxon>Staphylococcaceae</taxon>
        <taxon>Salinicoccus</taxon>
    </lineage>
</organism>
<keyword evidence="8" id="KW-0270">Exopolysaccharide synthesis</keyword>
<evidence type="ECO:0000256" key="7">
    <source>
        <dbReference type="ARBA" id="ARBA00023136"/>
    </source>
</evidence>
<dbReference type="OrthoDB" id="2360475at2"/>
<keyword evidence="4 9" id="KW-0812">Transmembrane</keyword>
<evidence type="ECO:0000313" key="12">
    <source>
        <dbReference type="EMBL" id="KIH71428.1"/>
    </source>
</evidence>
<protein>
    <submittedName>
        <fullName evidence="12">Capsule biosynthesis protein</fullName>
    </submittedName>
    <submittedName>
        <fullName evidence="13">Wzz/FepE/Etk N-terminal domain-containing protein</fullName>
    </submittedName>
</protein>
<name>A0A0C2DN73_9STAP</name>
<keyword evidence="5" id="KW-0972">Capsule biogenesis/degradation</keyword>
<feature type="transmembrane region" description="Helical" evidence="9">
    <location>
        <begin position="173"/>
        <end position="193"/>
    </location>
</feature>
<dbReference type="PANTHER" id="PTHR32309">
    <property type="entry name" value="TYROSINE-PROTEIN KINASE"/>
    <property type="match status" value="1"/>
</dbReference>
<dbReference type="GO" id="GO:0004713">
    <property type="term" value="F:protein tyrosine kinase activity"/>
    <property type="evidence" value="ECO:0007669"/>
    <property type="project" value="TreeGrafter"/>
</dbReference>
<accession>A0A0C2DN73</accession>
<dbReference type="Proteomes" id="UP000031546">
    <property type="component" value="Unassembled WGS sequence"/>
</dbReference>
<gene>
    <name evidence="13" type="ORF">F7P68_0003025</name>
    <name evidence="12" type="ORF">SN16_01720</name>
</gene>
<feature type="domain" description="Tyrosine-protein kinase G-rich" evidence="11">
    <location>
        <begin position="141"/>
        <end position="195"/>
    </location>
</feature>
<evidence type="ECO:0000256" key="3">
    <source>
        <dbReference type="ARBA" id="ARBA00022475"/>
    </source>
</evidence>
<sequence length="228" mass="24695">MEETLNLEDILEVIKKNLVMIITLVLLFGAAAAFATAFFMTPQYEANTQILVSQSQESESVNNQDIQASLQLINTYRDIIKSPTVLDDVVSNLNLEQDTAALASQITVNNQDQSQVVTVTVTDPNPGNAETIANEIADVFEERVQDVMNVDNVSILAPADVGEEPAPVSPQPLINIAIGMILGGLLGLGIAFLRAFLDKRVTTDEEIEKVLELPVLGTIAKFESQKGN</sequence>
<reference evidence="13" key="3">
    <citation type="submission" date="2020-04" db="EMBL/GenBank/DDBJ databases">
        <authorList>
            <person name="Tanveer F."/>
            <person name="Xie Y."/>
            <person name="Shinwari Z.K."/>
        </authorList>
    </citation>
    <scope>NUCLEOTIDE SEQUENCE</scope>
    <source>
        <strain evidence="13">MOSEL-ME25</strain>
    </source>
</reference>
<dbReference type="InterPro" id="IPR003856">
    <property type="entry name" value="LPS_length_determ_N"/>
</dbReference>
<dbReference type="STRING" id="45670.SN16_01720"/>
<dbReference type="GO" id="GO:0005886">
    <property type="term" value="C:plasma membrane"/>
    <property type="evidence" value="ECO:0007669"/>
    <property type="project" value="UniProtKB-SubCell"/>
</dbReference>
<evidence type="ECO:0000313" key="14">
    <source>
        <dbReference type="Proteomes" id="UP000031546"/>
    </source>
</evidence>
<evidence type="ECO:0000256" key="5">
    <source>
        <dbReference type="ARBA" id="ARBA00022903"/>
    </source>
</evidence>
<dbReference type="InterPro" id="IPR050445">
    <property type="entry name" value="Bact_polysacc_biosynth/exp"/>
</dbReference>
<evidence type="ECO:0000256" key="4">
    <source>
        <dbReference type="ARBA" id="ARBA00022692"/>
    </source>
</evidence>
<reference evidence="13 15" key="4">
    <citation type="submission" date="2022-12" db="EMBL/GenBank/DDBJ databases">
        <title>Genome analysis and biological profiling of marine Salinicoccus roseus MOSEL-ME25.</title>
        <authorList>
            <person name="Mirza F.T."/>
            <person name="Xie Y."/>
            <person name="Shinwari Z.K."/>
        </authorList>
    </citation>
    <scope>NUCLEOTIDE SEQUENCE [LARGE SCALE GENOMIC DNA]</scope>
    <source>
        <strain evidence="13 15">MOSEL-ME25</strain>
    </source>
</reference>
<dbReference type="GeneID" id="77844257"/>
<evidence type="ECO:0000259" key="11">
    <source>
        <dbReference type="Pfam" id="PF13807"/>
    </source>
</evidence>
<feature type="domain" description="Polysaccharide chain length determinant N-terminal" evidence="10">
    <location>
        <begin position="3"/>
        <end position="93"/>
    </location>
</feature>
<evidence type="ECO:0000313" key="13">
    <source>
        <dbReference type="EMBL" id="MDB0579489.1"/>
    </source>
</evidence>
<keyword evidence="6 9" id="KW-1133">Transmembrane helix</keyword>
<dbReference type="GO" id="GO:0000271">
    <property type="term" value="P:polysaccharide biosynthetic process"/>
    <property type="evidence" value="ECO:0007669"/>
    <property type="project" value="UniProtKB-KW"/>
</dbReference>
<comment type="caution">
    <text evidence="12">The sequence shown here is derived from an EMBL/GenBank/DDBJ whole genome shotgun (WGS) entry which is preliminary data.</text>
</comment>
<evidence type="ECO:0000256" key="9">
    <source>
        <dbReference type="SAM" id="Phobius"/>
    </source>
</evidence>
<evidence type="ECO:0000256" key="2">
    <source>
        <dbReference type="ARBA" id="ARBA00006683"/>
    </source>
</evidence>